<dbReference type="Proteomes" id="UP000611215">
    <property type="component" value="Unassembled WGS sequence"/>
</dbReference>
<evidence type="ECO:0000313" key="1">
    <source>
        <dbReference type="EMBL" id="MBF8151509.1"/>
    </source>
</evidence>
<accession>A0ABS0EM99</accession>
<keyword evidence="2" id="KW-1185">Reference proteome</keyword>
<dbReference type="EMBL" id="JADOET010000024">
    <property type="protein sequence ID" value="MBF8151509.1"/>
    <property type="molecule type" value="Genomic_DNA"/>
</dbReference>
<proteinExistence type="predicted"/>
<evidence type="ECO:0008006" key="3">
    <source>
        <dbReference type="Google" id="ProtNLM"/>
    </source>
</evidence>
<sequence>MKRLFVTASLILAIGMNCYSQNQVNPENELTYSCDEMVKQNPENETITLIGNANLKTSVFEFENADKIVLNKKTKEIFVIGGYKVHLNGGTITQQPKSEKKWLRYKIGENVAYVE</sequence>
<organism evidence="1 2">
    <name type="scientific">Winogradskyella marina</name>
    <dbReference type="NCBI Taxonomy" id="2785530"/>
    <lineage>
        <taxon>Bacteria</taxon>
        <taxon>Pseudomonadati</taxon>
        <taxon>Bacteroidota</taxon>
        <taxon>Flavobacteriia</taxon>
        <taxon>Flavobacteriales</taxon>
        <taxon>Flavobacteriaceae</taxon>
        <taxon>Winogradskyella</taxon>
    </lineage>
</organism>
<evidence type="ECO:0000313" key="2">
    <source>
        <dbReference type="Proteomes" id="UP000611215"/>
    </source>
</evidence>
<protein>
    <recommendedName>
        <fullName evidence="3">Lysozyme inhibitor</fullName>
    </recommendedName>
</protein>
<dbReference type="RefSeq" id="WP_195872762.1">
    <property type="nucleotide sequence ID" value="NZ_JADOET010000024.1"/>
</dbReference>
<gene>
    <name evidence="1" type="ORF">ITJ86_16520</name>
</gene>
<reference evidence="1 2" key="1">
    <citation type="submission" date="2020-11" db="EMBL/GenBank/DDBJ databases">
        <title>Winogradskyella marina sp. nov., isolated from marine sediment.</title>
        <authorList>
            <person name="Bo J."/>
            <person name="Wang S."/>
            <person name="Song X."/>
            <person name="Du Z."/>
        </authorList>
    </citation>
    <scope>NUCLEOTIDE SEQUENCE [LARGE SCALE GENOMIC DNA]</scope>
    <source>
        <strain evidence="1 2">F6397</strain>
    </source>
</reference>
<name>A0ABS0EM99_9FLAO</name>
<comment type="caution">
    <text evidence="1">The sequence shown here is derived from an EMBL/GenBank/DDBJ whole genome shotgun (WGS) entry which is preliminary data.</text>
</comment>